<dbReference type="InterPro" id="IPR025836">
    <property type="entry name" value="Zn_knuckle_CX2CX4HX4C"/>
</dbReference>
<gene>
    <name evidence="4" type="ORF">K2173_002089</name>
</gene>
<accession>A0AAV8SQ77</accession>
<dbReference type="InterPro" id="IPR040256">
    <property type="entry name" value="At4g02000-like"/>
</dbReference>
<dbReference type="AlphaFoldDB" id="A0AAV8SQ77"/>
<dbReference type="InterPro" id="IPR025558">
    <property type="entry name" value="DUF4283"/>
</dbReference>
<dbReference type="PANTHER" id="PTHR31286:SF153">
    <property type="entry name" value="DUF4283 DOMAIN PROTEIN"/>
    <property type="match status" value="1"/>
</dbReference>
<evidence type="ECO:0008006" key="6">
    <source>
        <dbReference type="Google" id="ProtNLM"/>
    </source>
</evidence>
<dbReference type="EMBL" id="JAIWQS010000009">
    <property type="protein sequence ID" value="KAJ8754190.1"/>
    <property type="molecule type" value="Genomic_DNA"/>
</dbReference>
<evidence type="ECO:0000259" key="3">
    <source>
        <dbReference type="Pfam" id="PF14392"/>
    </source>
</evidence>
<reference evidence="4 5" key="1">
    <citation type="submission" date="2021-09" db="EMBL/GenBank/DDBJ databases">
        <title>Genomic insights and catalytic innovation underlie evolution of tropane alkaloids biosynthesis.</title>
        <authorList>
            <person name="Wang Y.-J."/>
            <person name="Tian T."/>
            <person name="Huang J.-P."/>
            <person name="Huang S.-X."/>
        </authorList>
    </citation>
    <scope>NUCLEOTIDE SEQUENCE [LARGE SCALE GENOMIC DNA]</scope>
    <source>
        <strain evidence="4">KIB-2018</strain>
        <tissue evidence="4">Leaf</tissue>
    </source>
</reference>
<feature type="domain" description="DUF4283" evidence="2">
    <location>
        <begin position="37"/>
        <end position="115"/>
    </location>
</feature>
<feature type="region of interest" description="Disordered" evidence="1">
    <location>
        <begin position="1"/>
        <end position="25"/>
    </location>
</feature>
<evidence type="ECO:0000259" key="2">
    <source>
        <dbReference type="Pfam" id="PF14111"/>
    </source>
</evidence>
<dbReference type="PANTHER" id="PTHR31286">
    <property type="entry name" value="GLYCINE-RICH CELL WALL STRUCTURAL PROTEIN 1.8-LIKE"/>
    <property type="match status" value="1"/>
</dbReference>
<evidence type="ECO:0000256" key="1">
    <source>
        <dbReference type="SAM" id="MobiDB-lite"/>
    </source>
</evidence>
<keyword evidence="5" id="KW-1185">Reference proteome</keyword>
<protein>
    <recommendedName>
        <fullName evidence="6">CCHC-type domain-containing protein</fullName>
    </recommendedName>
</protein>
<evidence type="ECO:0000313" key="4">
    <source>
        <dbReference type="EMBL" id="KAJ8754190.1"/>
    </source>
</evidence>
<feature type="domain" description="Zinc knuckle CX2CX4HX4C" evidence="3">
    <location>
        <begin position="174"/>
        <end position="222"/>
    </location>
</feature>
<name>A0AAV8SQ77_9ROSI</name>
<dbReference type="Proteomes" id="UP001159364">
    <property type="component" value="Linkage Group LG09"/>
</dbReference>
<dbReference type="Pfam" id="PF14392">
    <property type="entry name" value="zf-CCHC_4"/>
    <property type="match status" value="1"/>
</dbReference>
<organism evidence="4 5">
    <name type="scientific">Erythroxylum novogranatense</name>
    <dbReference type="NCBI Taxonomy" id="1862640"/>
    <lineage>
        <taxon>Eukaryota</taxon>
        <taxon>Viridiplantae</taxon>
        <taxon>Streptophyta</taxon>
        <taxon>Embryophyta</taxon>
        <taxon>Tracheophyta</taxon>
        <taxon>Spermatophyta</taxon>
        <taxon>Magnoliopsida</taxon>
        <taxon>eudicotyledons</taxon>
        <taxon>Gunneridae</taxon>
        <taxon>Pentapetalae</taxon>
        <taxon>rosids</taxon>
        <taxon>fabids</taxon>
        <taxon>Malpighiales</taxon>
        <taxon>Erythroxylaceae</taxon>
        <taxon>Erythroxylum</taxon>
    </lineage>
</organism>
<proteinExistence type="predicted"/>
<evidence type="ECO:0000313" key="5">
    <source>
        <dbReference type="Proteomes" id="UP001159364"/>
    </source>
</evidence>
<dbReference type="Pfam" id="PF14111">
    <property type="entry name" value="DUF4283"/>
    <property type="match status" value="1"/>
</dbReference>
<sequence length="440" mass="50500">MANTTGDALAGLSLSDGEDDDWEVQPPEGVSTWEYDLCLVGMLLTTSRVNFPSLRDLFADLWRPQTGIAISDLGARRYLFRFFHKVDLENVLKRCPYDFQQHLLVLHRLTEGEMPLEVPLFYIDMWVQVHGLQTGLMSEGLAKQFGHFIGEFLEYDITQIGHSSRTYMRIRVRIDVRIPLKRRKKLKISATNTFFARFQYERLPLFCFICGLLGHGENYCPKRLTNADIQPPFEWDNTIRAVSGRQRPPPSRWLCNDDGTPLTGGSLPTVGSNYGHSSDMDFDNEVSPINIDDGLNQRGLNVTPLCTCTVSDEDIDHALLRCNRATDVWHLWGRGREALSLPFVECFAVLCRDADKTVVEEFLMLCWKIWWSRNEILWNQHSVPAGVILQQGLGFKHEWCMAQQRLKQPRRQPVSQMAVQAPPLVNWHCYTDAAVFSEDF</sequence>
<comment type="caution">
    <text evidence="4">The sequence shown here is derived from an EMBL/GenBank/DDBJ whole genome shotgun (WGS) entry which is preliminary data.</text>
</comment>